<organism evidence="4 5">
    <name type="scientific">Nakaseomyces bracarensis</name>
    <dbReference type="NCBI Taxonomy" id="273131"/>
    <lineage>
        <taxon>Eukaryota</taxon>
        <taxon>Fungi</taxon>
        <taxon>Dikarya</taxon>
        <taxon>Ascomycota</taxon>
        <taxon>Saccharomycotina</taxon>
        <taxon>Saccharomycetes</taxon>
        <taxon>Saccharomycetales</taxon>
        <taxon>Saccharomycetaceae</taxon>
        <taxon>Nakaseomyces</taxon>
    </lineage>
</organism>
<dbReference type="HAMAP" id="MF_00693">
    <property type="entry name" value="Transcrip_reg_TACO1"/>
    <property type="match status" value="1"/>
</dbReference>
<evidence type="ECO:0000259" key="2">
    <source>
        <dbReference type="Pfam" id="PF01709"/>
    </source>
</evidence>
<dbReference type="Gene3D" id="1.10.10.200">
    <property type="match status" value="1"/>
</dbReference>
<comment type="similarity">
    <text evidence="1">Belongs to the TACO1 family.</text>
</comment>
<dbReference type="SUPFAM" id="SSF75625">
    <property type="entry name" value="YebC-like"/>
    <property type="match status" value="1"/>
</dbReference>
<dbReference type="InterPro" id="IPR017856">
    <property type="entry name" value="Integrase-like_N"/>
</dbReference>
<protein>
    <submittedName>
        <fullName evidence="4">Transcriptional regulatory protein HAH1</fullName>
    </submittedName>
</protein>
<dbReference type="Pfam" id="PF20772">
    <property type="entry name" value="TACO1_YebC_N"/>
    <property type="match status" value="1"/>
</dbReference>
<sequence>MLTRLRPGVRWFSFTRGVLSGHNKWSTIKHDKMKNDAEKNKVINKFANQITLAVKSGGSGDPGMNIRLASAIELANKNNVPKKVVENAVNRGLGVGNGKAASEFCTYEGIGPGGVAFVVESLTDNKNRAIALVRSAFNKIGGSMTPTLYFFERKGYLVVESDQLTTEDEVLEKVLEVDGVEDIKLVEEEDNERTTPERAIPDSANTSPNKFDIVTEVTMNNKVANSFKELGFKIHEMGLEYVPNPDTIVEVTDEEVRQKIEKLVNTLDELDDVTSVYTNLKD</sequence>
<dbReference type="InterPro" id="IPR048300">
    <property type="entry name" value="TACO1_YebC-like_2nd/3rd_dom"/>
</dbReference>
<evidence type="ECO:0000259" key="3">
    <source>
        <dbReference type="Pfam" id="PF20772"/>
    </source>
</evidence>
<dbReference type="PANTHER" id="PTHR12532:SF0">
    <property type="entry name" value="TRANSLATIONAL ACTIVATOR OF CYTOCHROME C OXIDASE 1"/>
    <property type="match status" value="1"/>
</dbReference>
<comment type="caution">
    <text evidence="4">The sequence shown here is derived from an EMBL/GenBank/DDBJ whole genome shotgun (WGS) entry which is preliminary data.</text>
</comment>
<dbReference type="Gene3D" id="3.30.70.980">
    <property type="match status" value="2"/>
</dbReference>
<name>A0ABR4NRW2_9SACH</name>
<dbReference type="Proteomes" id="UP001623330">
    <property type="component" value="Unassembled WGS sequence"/>
</dbReference>
<dbReference type="InterPro" id="IPR026564">
    <property type="entry name" value="Transcrip_reg_TACO1-like_dom3"/>
</dbReference>
<dbReference type="PANTHER" id="PTHR12532">
    <property type="entry name" value="TRANSLATIONAL ACTIVATOR OF CYTOCHROME C OXIDASE 1"/>
    <property type="match status" value="1"/>
</dbReference>
<keyword evidence="5" id="KW-1185">Reference proteome</keyword>
<dbReference type="InterPro" id="IPR049083">
    <property type="entry name" value="TACO1_YebC_N"/>
</dbReference>
<dbReference type="EMBL" id="JBEVYD010000008">
    <property type="protein sequence ID" value="KAL3231076.1"/>
    <property type="molecule type" value="Genomic_DNA"/>
</dbReference>
<feature type="domain" description="TACO1/YebC-like second and third" evidence="2">
    <location>
        <begin position="105"/>
        <end position="280"/>
    </location>
</feature>
<evidence type="ECO:0000256" key="1">
    <source>
        <dbReference type="ARBA" id="ARBA00008724"/>
    </source>
</evidence>
<evidence type="ECO:0000313" key="4">
    <source>
        <dbReference type="EMBL" id="KAL3231076.1"/>
    </source>
</evidence>
<dbReference type="Pfam" id="PF01709">
    <property type="entry name" value="Transcrip_reg"/>
    <property type="match status" value="1"/>
</dbReference>
<accession>A0ABR4NRW2</accession>
<reference evidence="4 5" key="1">
    <citation type="submission" date="2024-05" db="EMBL/GenBank/DDBJ databases">
        <title>Long read based assembly of the Candida bracarensis genome reveals expanded adhesin content.</title>
        <authorList>
            <person name="Marcet-Houben M."/>
            <person name="Ksiezopolska E."/>
            <person name="Gabaldon T."/>
        </authorList>
    </citation>
    <scope>NUCLEOTIDE SEQUENCE [LARGE SCALE GENOMIC DNA]</scope>
    <source>
        <strain evidence="4 5">CBM6</strain>
    </source>
</reference>
<evidence type="ECO:0000313" key="5">
    <source>
        <dbReference type="Proteomes" id="UP001623330"/>
    </source>
</evidence>
<dbReference type="InterPro" id="IPR029072">
    <property type="entry name" value="YebC-like"/>
</dbReference>
<proteinExistence type="inferred from homology"/>
<dbReference type="InterPro" id="IPR002876">
    <property type="entry name" value="Transcrip_reg_TACO1-like"/>
</dbReference>
<gene>
    <name evidence="4" type="ORF">RNJ44_00715</name>
</gene>
<feature type="domain" description="TACO1/YebC-like N-terminal" evidence="3">
    <location>
        <begin position="23"/>
        <end position="94"/>
    </location>
</feature>